<gene>
    <name evidence="3" type="ORF">P153DRAFT_397338</name>
</gene>
<proteinExistence type="predicted"/>
<evidence type="ECO:0000256" key="1">
    <source>
        <dbReference type="SAM" id="MobiDB-lite"/>
    </source>
</evidence>
<evidence type="ECO:0000313" key="3">
    <source>
        <dbReference type="EMBL" id="KAF2129167.1"/>
    </source>
</evidence>
<protein>
    <submittedName>
        <fullName evidence="3">Uncharacterized protein</fullName>
    </submittedName>
</protein>
<keyword evidence="2" id="KW-1133">Transmembrane helix</keyword>
<evidence type="ECO:0000256" key="2">
    <source>
        <dbReference type="SAM" id="Phobius"/>
    </source>
</evidence>
<feature type="transmembrane region" description="Helical" evidence="2">
    <location>
        <begin position="158"/>
        <end position="181"/>
    </location>
</feature>
<dbReference type="PANTHER" id="PTHR35041:SF6">
    <property type="entry name" value="FORMYLMETHIONINE DEFORMYLASE-LIKE PROTEIN-RELATED"/>
    <property type="match status" value="1"/>
</dbReference>
<feature type="region of interest" description="Disordered" evidence="1">
    <location>
        <begin position="18"/>
        <end position="42"/>
    </location>
</feature>
<organism evidence="3 4">
    <name type="scientific">Dothidotthia symphoricarpi CBS 119687</name>
    <dbReference type="NCBI Taxonomy" id="1392245"/>
    <lineage>
        <taxon>Eukaryota</taxon>
        <taxon>Fungi</taxon>
        <taxon>Dikarya</taxon>
        <taxon>Ascomycota</taxon>
        <taxon>Pezizomycotina</taxon>
        <taxon>Dothideomycetes</taxon>
        <taxon>Pleosporomycetidae</taxon>
        <taxon>Pleosporales</taxon>
        <taxon>Dothidotthiaceae</taxon>
        <taxon>Dothidotthia</taxon>
    </lineage>
</organism>
<feature type="transmembrane region" description="Helical" evidence="2">
    <location>
        <begin position="63"/>
        <end position="83"/>
    </location>
</feature>
<sequence>MTYQPIKLEGRIDSHTGFLVEDDEPTHPDSSKPPYTSSPMNSARDLKLSTTWRELWRTPSTMAALFLLACVFAMLHLVLFIALDKRRTDGPDTLSQSYVAVLSHLLGVSFRASLSGSLAVAYTQYLWRLLRQRPIKISSIETLFKITRNPFLLLQPKLITIAPMLVILAAYTWLLPLAVAFTPGALIVVSDTAQNTSYATVPTYNGSSLGNNSIADAEIHSLAVRFLSGGSWIYLSATPSVQRLGRLVLELDGVVPFSSPCGQNCTYVTQFSGPYLQCNTTILNQTVVNQGTWACGYNAFTASNISSYDETKNDKIKDVFDMSVSRAIHSKPNISETIVQEVERITCTPSWASYIVNVTYNNGLQTIERSEKLMGSLRDMMVPLQQYYPSAGIWPEPLRQTLTAFNHYALIDALISPLSGNYTMLQSGQYMGGGSSAQFCGATGGTLAADTHLNTQRNNFSRPHADGPKFVVTQAVLNDALFNLTMSAAFQLGFWETTLPVTITSVQQLYSFAYPRTLLIPYLTCLLISVPFLLLGLISLRSNGVSAIEGGFLQILMTTTGSKTLEKAAAGGCLGGEENTPEDLKSLKVRFGELISSGIYEHDDSGQVRRAGFGTDEEVVPLRRSHTYGI</sequence>
<dbReference type="PANTHER" id="PTHR35041">
    <property type="entry name" value="MEDIATOR OF RNA POLYMERASE II TRANSCRIPTION SUBUNIT 1"/>
    <property type="match status" value="1"/>
</dbReference>
<dbReference type="AlphaFoldDB" id="A0A6A6AE39"/>
<name>A0A6A6AE39_9PLEO</name>
<keyword evidence="2" id="KW-0812">Transmembrane</keyword>
<reference evidence="3" key="1">
    <citation type="journal article" date="2020" name="Stud. Mycol.">
        <title>101 Dothideomycetes genomes: a test case for predicting lifestyles and emergence of pathogens.</title>
        <authorList>
            <person name="Haridas S."/>
            <person name="Albert R."/>
            <person name="Binder M."/>
            <person name="Bloem J."/>
            <person name="Labutti K."/>
            <person name="Salamov A."/>
            <person name="Andreopoulos B."/>
            <person name="Baker S."/>
            <person name="Barry K."/>
            <person name="Bills G."/>
            <person name="Bluhm B."/>
            <person name="Cannon C."/>
            <person name="Castanera R."/>
            <person name="Culley D."/>
            <person name="Daum C."/>
            <person name="Ezra D."/>
            <person name="Gonzalez J."/>
            <person name="Henrissat B."/>
            <person name="Kuo A."/>
            <person name="Liang C."/>
            <person name="Lipzen A."/>
            <person name="Lutzoni F."/>
            <person name="Magnuson J."/>
            <person name="Mondo S."/>
            <person name="Nolan M."/>
            <person name="Ohm R."/>
            <person name="Pangilinan J."/>
            <person name="Park H.-J."/>
            <person name="Ramirez L."/>
            <person name="Alfaro M."/>
            <person name="Sun H."/>
            <person name="Tritt A."/>
            <person name="Yoshinaga Y."/>
            <person name="Zwiers L.-H."/>
            <person name="Turgeon B."/>
            <person name="Goodwin S."/>
            <person name="Spatafora J."/>
            <person name="Crous P."/>
            <person name="Grigoriev I."/>
        </authorList>
    </citation>
    <scope>NUCLEOTIDE SEQUENCE</scope>
    <source>
        <strain evidence="3">CBS 119687</strain>
    </source>
</reference>
<feature type="transmembrane region" description="Helical" evidence="2">
    <location>
        <begin position="519"/>
        <end position="540"/>
    </location>
</feature>
<dbReference type="OrthoDB" id="5322539at2759"/>
<dbReference type="RefSeq" id="XP_033523556.1">
    <property type="nucleotide sequence ID" value="XM_033671554.1"/>
</dbReference>
<dbReference type="GeneID" id="54411986"/>
<accession>A0A6A6AE39</accession>
<evidence type="ECO:0000313" key="4">
    <source>
        <dbReference type="Proteomes" id="UP000799771"/>
    </source>
</evidence>
<keyword evidence="4" id="KW-1185">Reference proteome</keyword>
<dbReference type="Proteomes" id="UP000799771">
    <property type="component" value="Unassembled WGS sequence"/>
</dbReference>
<keyword evidence="2" id="KW-0472">Membrane</keyword>
<dbReference type="EMBL" id="ML977507">
    <property type="protein sequence ID" value="KAF2129167.1"/>
    <property type="molecule type" value="Genomic_DNA"/>
</dbReference>